<name>A0ABZ1KZI3_STRAH</name>
<dbReference type="Proteomes" id="UP001622557">
    <property type="component" value="Chromosome"/>
</dbReference>
<evidence type="ECO:0000313" key="4">
    <source>
        <dbReference type="Proteomes" id="UP001622557"/>
    </source>
</evidence>
<reference evidence="3 4" key="1">
    <citation type="submission" date="2022-10" db="EMBL/GenBank/DDBJ databases">
        <title>The complete genomes of actinobacterial strains from the NBC collection.</title>
        <authorList>
            <person name="Joergensen T.S."/>
            <person name="Alvarez Arevalo M."/>
            <person name="Sterndorff E.B."/>
            <person name="Faurdal D."/>
            <person name="Vuksanovic O."/>
            <person name="Mourched A.-S."/>
            <person name="Charusanti P."/>
            <person name="Shaw S."/>
            <person name="Blin K."/>
            <person name="Weber T."/>
        </authorList>
    </citation>
    <scope>NUCLEOTIDE SEQUENCE [LARGE SCALE GENOMIC DNA]</scope>
    <source>
        <strain evidence="3 4">NBC_00156</strain>
    </source>
</reference>
<dbReference type="GeneID" id="97286224"/>
<evidence type="ECO:0000256" key="1">
    <source>
        <dbReference type="SAM" id="MobiDB-lite"/>
    </source>
</evidence>
<feature type="region of interest" description="Disordered" evidence="1">
    <location>
        <begin position="22"/>
        <end position="43"/>
    </location>
</feature>
<accession>A0ABZ1KZI3</accession>
<keyword evidence="2" id="KW-0732">Signal</keyword>
<organism evidence="3 4">
    <name type="scientific">Streptomyces achromogenes</name>
    <dbReference type="NCBI Taxonomy" id="67255"/>
    <lineage>
        <taxon>Bacteria</taxon>
        <taxon>Bacillati</taxon>
        <taxon>Actinomycetota</taxon>
        <taxon>Actinomycetes</taxon>
        <taxon>Kitasatosporales</taxon>
        <taxon>Streptomycetaceae</taxon>
        <taxon>Streptomyces</taxon>
    </lineage>
</organism>
<feature type="chain" id="PRO_5045506329" evidence="2">
    <location>
        <begin position="24"/>
        <end position="85"/>
    </location>
</feature>
<protein>
    <submittedName>
        <fullName evidence="3">Uncharacterized protein</fullName>
    </submittedName>
</protein>
<keyword evidence="4" id="KW-1185">Reference proteome</keyword>
<feature type="signal peptide" evidence="2">
    <location>
        <begin position="1"/>
        <end position="23"/>
    </location>
</feature>
<dbReference type="EMBL" id="CP108164">
    <property type="protein sequence ID" value="WTQ85595.1"/>
    <property type="molecule type" value="Genomic_DNA"/>
</dbReference>
<gene>
    <name evidence="3" type="ORF">OG350_37310</name>
</gene>
<evidence type="ECO:0000256" key="2">
    <source>
        <dbReference type="SAM" id="SignalP"/>
    </source>
</evidence>
<sequence>MKKIVYIGITAVTAALMSTPATAGELGTTPSPQEGTPISGALTPGEEAQLHEDVAADDAEGGVIADYNGRKINLAEGWQGAAVCG</sequence>
<proteinExistence type="predicted"/>
<evidence type="ECO:0000313" key="3">
    <source>
        <dbReference type="EMBL" id="WTQ85595.1"/>
    </source>
</evidence>
<dbReference type="RefSeq" id="WP_405454344.1">
    <property type="nucleotide sequence ID" value="NZ_CP108164.1"/>
</dbReference>